<sequence length="196" mass="22063">MKNENTQHSSNIAPAKLPAYLKQALQGVRQAFEQGEPISFNIIEAKDKGFSIKVNGLFAFVSFGHFAWSYPNIKFWHNASRHLVGHSFSGSIHSLKENPVGILIDAKSNSFEPEPLALHSSYRAVALQKSKYGVFADLGVHFNWQYGSLLGLIHQSNMQDENQWEAMPEGEIISTQFMGYNEKQQLILGDNLERPK</sequence>
<dbReference type="RefSeq" id="WP_379046235.1">
    <property type="nucleotide sequence ID" value="NZ_JBHULZ010000033.1"/>
</dbReference>
<dbReference type="Proteomes" id="UP001597357">
    <property type="component" value="Unassembled WGS sequence"/>
</dbReference>
<comment type="caution">
    <text evidence="1">The sequence shown here is derived from an EMBL/GenBank/DDBJ whole genome shotgun (WGS) entry which is preliminary data.</text>
</comment>
<proteinExistence type="predicted"/>
<keyword evidence="2" id="KW-1185">Reference proteome</keyword>
<dbReference type="EMBL" id="JBHULZ010000033">
    <property type="protein sequence ID" value="MFD2697765.1"/>
    <property type="molecule type" value="Genomic_DNA"/>
</dbReference>
<protein>
    <submittedName>
        <fullName evidence="1">Uncharacterized protein</fullName>
    </submittedName>
</protein>
<reference evidence="2" key="1">
    <citation type="journal article" date="2019" name="Int. J. Syst. Evol. Microbiol.">
        <title>The Global Catalogue of Microorganisms (GCM) 10K type strain sequencing project: providing services to taxonomists for standard genome sequencing and annotation.</title>
        <authorList>
            <consortium name="The Broad Institute Genomics Platform"/>
            <consortium name="The Broad Institute Genome Sequencing Center for Infectious Disease"/>
            <person name="Wu L."/>
            <person name="Ma J."/>
        </authorList>
    </citation>
    <scope>NUCLEOTIDE SEQUENCE [LARGE SCALE GENOMIC DNA]</scope>
    <source>
        <strain evidence="2">KCTC 42255</strain>
    </source>
</reference>
<name>A0ABW5SDP2_9FLAO</name>
<evidence type="ECO:0000313" key="2">
    <source>
        <dbReference type="Proteomes" id="UP001597357"/>
    </source>
</evidence>
<gene>
    <name evidence="1" type="ORF">ACFSQ0_07145</name>
</gene>
<evidence type="ECO:0000313" key="1">
    <source>
        <dbReference type="EMBL" id="MFD2697765.1"/>
    </source>
</evidence>
<organism evidence="1 2">
    <name type="scientific">Mesonia sediminis</name>
    <dbReference type="NCBI Taxonomy" id="1703946"/>
    <lineage>
        <taxon>Bacteria</taxon>
        <taxon>Pseudomonadati</taxon>
        <taxon>Bacteroidota</taxon>
        <taxon>Flavobacteriia</taxon>
        <taxon>Flavobacteriales</taxon>
        <taxon>Flavobacteriaceae</taxon>
        <taxon>Mesonia</taxon>
    </lineage>
</organism>
<accession>A0ABW5SDP2</accession>